<dbReference type="Gene3D" id="1.20.120.450">
    <property type="entry name" value="dinb family like domain"/>
    <property type="match status" value="1"/>
</dbReference>
<organism evidence="2 3">
    <name type="scientific">Brachybacterium muris UCD-AY4</name>
    <dbReference type="NCBI Taxonomy" id="1249481"/>
    <lineage>
        <taxon>Bacteria</taxon>
        <taxon>Bacillati</taxon>
        <taxon>Actinomycetota</taxon>
        <taxon>Actinomycetes</taxon>
        <taxon>Micrococcales</taxon>
        <taxon>Dermabacteraceae</taxon>
        <taxon>Brachybacterium</taxon>
    </lineage>
</organism>
<comment type="caution">
    <text evidence="2">The sequence shown here is derived from an EMBL/GenBank/DDBJ whole genome shotgun (WGS) entry which is preliminary data.</text>
</comment>
<evidence type="ECO:0000313" key="3">
    <source>
        <dbReference type="Proteomes" id="UP000019754"/>
    </source>
</evidence>
<proteinExistence type="predicted"/>
<dbReference type="AlphaFoldDB" id="A0A022KYD8"/>
<reference evidence="2 3" key="1">
    <citation type="journal article" date="2013" name="Genome Announc.">
        <title>Draft genome sequence of an Actinobacterium, Brachybacterium muris strain UCD-AY4.</title>
        <authorList>
            <person name="Lo J.R."/>
            <person name="Lang J.M."/>
            <person name="Darling A.E."/>
            <person name="Eisen J.A."/>
            <person name="Coil D.A."/>
        </authorList>
    </citation>
    <scope>NUCLEOTIDE SEQUENCE [LARGE SCALE GENOMIC DNA]</scope>
    <source>
        <strain evidence="2 3">UCD-AY4</strain>
    </source>
</reference>
<dbReference type="Proteomes" id="UP000019754">
    <property type="component" value="Unassembled WGS sequence"/>
</dbReference>
<accession>A0A022KYD8</accession>
<gene>
    <name evidence="2" type="ORF">D641_0102955</name>
</gene>
<keyword evidence="3" id="KW-1185">Reference proteome</keyword>
<dbReference type="InterPro" id="IPR007061">
    <property type="entry name" value="MST-like"/>
</dbReference>
<dbReference type="Pfam" id="PF04978">
    <property type="entry name" value="MST"/>
    <property type="match status" value="1"/>
</dbReference>
<feature type="compositionally biased region" description="Basic and acidic residues" evidence="1">
    <location>
        <begin position="48"/>
        <end position="57"/>
    </location>
</feature>
<dbReference type="RefSeq" id="WP_017822307.1">
    <property type="nucleotide sequence ID" value="NZ_AORC01000003.1"/>
</dbReference>
<dbReference type="InterPro" id="IPR034660">
    <property type="entry name" value="DinB/YfiT-like"/>
</dbReference>
<evidence type="ECO:0000256" key="1">
    <source>
        <dbReference type="SAM" id="MobiDB-lite"/>
    </source>
</evidence>
<dbReference type="STRING" id="1249481.D641_0102955"/>
<protein>
    <submittedName>
        <fullName evidence="2">Mini-circle protein</fullName>
    </submittedName>
</protein>
<feature type="compositionally biased region" description="Basic and acidic residues" evidence="1">
    <location>
        <begin position="13"/>
        <end position="33"/>
    </location>
</feature>
<evidence type="ECO:0000313" key="2">
    <source>
        <dbReference type="EMBL" id="EYT50778.1"/>
    </source>
</evidence>
<sequence>MSSAEEPEAFDALMDRLSAEQEQAEQDRVDQEQAARQQAERGVFAEGHAGEGEDRPEPPLLGDEAATVDGFLAFLRATVLTKTAGLTDEQGSRQVLGTLTTVTGLLRHLADVERYWFREVLGGVPEDEVGYRWTDTTVPGDPDLEFRLEDGASVEEARADYREACQASREQLRQRELDEEVRGSSEPRTVRWVVVHMIEETGRHVGHLDVITELIDGRTGE</sequence>
<dbReference type="EMBL" id="AORC01000003">
    <property type="protein sequence ID" value="EYT50778.1"/>
    <property type="molecule type" value="Genomic_DNA"/>
</dbReference>
<dbReference type="SUPFAM" id="SSF109854">
    <property type="entry name" value="DinB/YfiT-like putative metalloenzymes"/>
    <property type="match status" value="1"/>
</dbReference>
<feature type="region of interest" description="Disordered" evidence="1">
    <location>
        <begin position="1"/>
        <end position="63"/>
    </location>
</feature>
<name>A0A022KYD8_9MICO</name>
<dbReference type="HOGENOM" id="CLU_097062_2_1_11"/>